<protein>
    <recommendedName>
        <fullName evidence="4">DUF2069 domain-containing protein</fullName>
    </recommendedName>
</protein>
<accession>A0ABU1CGK9</accession>
<keyword evidence="1" id="KW-0472">Membrane</keyword>
<dbReference type="RefSeq" id="WP_309263230.1">
    <property type="nucleotide sequence ID" value="NZ_JARUHG010000005.1"/>
</dbReference>
<proteinExistence type="predicted"/>
<feature type="transmembrane region" description="Helical" evidence="1">
    <location>
        <begin position="58"/>
        <end position="75"/>
    </location>
</feature>
<comment type="caution">
    <text evidence="2">The sequence shown here is derived from an EMBL/GenBank/DDBJ whole genome shotgun (WGS) entry which is preliminary data.</text>
</comment>
<evidence type="ECO:0000313" key="3">
    <source>
        <dbReference type="Proteomes" id="UP001233535"/>
    </source>
</evidence>
<name>A0ABU1CGK9_9GAMM</name>
<gene>
    <name evidence="2" type="ORF">P8609_14115</name>
</gene>
<evidence type="ECO:0000256" key="1">
    <source>
        <dbReference type="SAM" id="Phobius"/>
    </source>
</evidence>
<dbReference type="Proteomes" id="UP001233535">
    <property type="component" value="Unassembled WGS sequence"/>
</dbReference>
<keyword evidence="1" id="KW-0812">Transmembrane</keyword>
<feature type="transmembrane region" description="Helical" evidence="1">
    <location>
        <begin position="33"/>
        <end position="52"/>
    </location>
</feature>
<evidence type="ECO:0008006" key="4">
    <source>
        <dbReference type="Google" id="ProtNLM"/>
    </source>
</evidence>
<keyword evidence="1" id="KW-1133">Transmembrane helix</keyword>
<sequence>MESNPYLPPRSRADATSSGSVLQLGRAYRVANTVYAALLFAGTGLLLAAGPLPLDRRSASVFLYFYAPVACYFMLRWSTPAVARWFLGAYGLYLLYLFGVFAWNLGSASPDVGIGMLVVGINLVALVSALLQMRRAAA</sequence>
<feature type="transmembrane region" description="Helical" evidence="1">
    <location>
        <begin position="112"/>
        <end position="131"/>
    </location>
</feature>
<feature type="transmembrane region" description="Helical" evidence="1">
    <location>
        <begin position="87"/>
        <end position="106"/>
    </location>
</feature>
<evidence type="ECO:0000313" key="2">
    <source>
        <dbReference type="EMBL" id="MDR0184095.1"/>
    </source>
</evidence>
<dbReference type="EMBL" id="JARUHG010000005">
    <property type="protein sequence ID" value="MDR0184095.1"/>
    <property type="molecule type" value="Genomic_DNA"/>
</dbReference>
<organism evidence="2 3">
    <name type="scientific">Lysobacter arvi</name>
    <dbReference type="NCBI Taxonomy" id="3038776"/>
    <lineage>
        <taxon>Bacteria</taxon>
        <taxon>Pseudomonadati</taxon>
        <taxon>Pseudomonadota</taxon>
        <taxon>Gammaproteobacteria</taxon>
        <taxon>Lysobacterales</taxon>
        <taxon>Lysobacteraceae</taxon>
        <taxon>Lysobacter</taxon>
    </lineage>
</organism>
<keyword evidence="3" id="KW-1185">Reference proteome</keyword>
<reference evidence="2 3" key="1">
    <citation type="submission" date="2023-04" db="EMBL/GenBank/DDBJ databases">
        <title>Lysobacter sp. strain UC isolated from soil sample.</title>
        <authorList>
            <person name="Choksket S."/>
            <person name="Harshvardhan F."/>
            <person name="Rana R."/>
            <person name="Patil P.B."/>
            <person name="Korpole S."/>
        </authorList>
    </citation>
    <scope>NUCLEOTIDE SEQUENCE [LARGE SCALE GENOMIC DNA]</scope>
    <source>
        <strain evidence="2 3">UC</strain>
    </source>
</reference>